<organism evidence="1">
    <name type="scientific">Rhizophora mucronata</name>
    <name type="common">Asiatic mangrove</name>
    <dbReference type="NCBI Taxonomy" id="61149"/>
    <lineage>
        <taxon>Eukaryota</taxon>
        <taxon>Viridiplantae</taxon>
        <taxon>Streptophyta</taxon>
        <taxon>Embryophyta</taxon>
        <taxon>Tracheophyta</taxon>
        <taxon>Spermatophyta</taxon>
        <taxon>Magnoliopsida</taxon>
        <taxon>eudicotyledons</taxon>
        <taxon>Gunneridae</taxon>
        <taxon>Pentapetalae</taxon>
        <taxon>rosids</taxon>
        <taxon>fabids</taxon>
        <taxon>Malpighiales</taxon>
        <taxon>Rhizophoraceae</taxon>
        <taxon>Rhizophora</taxon>
    </lineage>
</organism>
<evidence type="ECO:0000313" key="1">
    <source>
        <dbReference type="EMBL" id="MBX30973.1"/>
    </source>
</evidence>
<protein>
    <submittedName>
        <fullName evidence="1">Taraxerol synthase</fullName>
    </submittedName>
</protein>
<dbReference type="EMBL" id="GGEC01050489">
    <property type="protein sequence ID" value="MBX30973.1"/>
    <property type="molecule type" value="Transcribed_RNA"/>
</dbReference>
<reference evidence="1" key="1">
    <citation type="submission" date="2018-02" db="EMBL/GenBank/DDBJ databases">
        <title>Rhizophora mucronata_Transcriptome.</title>
        <authorList>
            <person name="Meera S.P."/>
            <person name="Sreeshan A."/>
            <person name="Augustine A."/>
        </authorList>
    </citation>
    <scope>NUCLEOTIDE SEQUENCE</scope>
    <source>
        <tissue evidence="1">Leaf</tissue>
    </source>
</reference>
<accession>A0A2P2ML77</accession>
<sequence length="108" mass="12370">MAGQYRPSQRELRNALCSIQEYLPTVGSCCLPHTCIGPHIQGPLLGDGVDLAKEPMDTEDFNKRAAFIQDDAFDYCPDFLRSLCCLFKKIVKYRIHQYFYEIVKSTCL</sequence>
<proteinExistence type="predicted"/>
<name>A0A2P2ML77_RHIMU</name>
<dbReference type="AlphaFoldDB" id="A0A2P2ML77"/>